<dbReference type="EMBL" id="KI669513">
    <property type="protein sequence ID" value="OCF31117.1"/>
    <property type="molecule type" value="Genomic_DNA"/>
</dbReference>
<dbReference type="GO" id="GO:0009927">
    <property type="term" value="F:histidine phosphotransfer kinase activity"/>
    <property type="evidence" value="ECO:0007669"/>
    <property type="project" value="InterPro"/>
</dbReference>
<dbReference type="InterPro" id="IPR036641">
    <property type="entry name" value="HPT_dom_sf"/>
</dbReference>
<name>A0A1B9GJH7_9TREE</name>
<keyword evidence="5" id="KW-1185">Reference proteome</keyword>
<dbReference type="SUPFAM" id="SSF47226">
    <property type="entry name" value="Histidine-containing phosphotransfer domain, HPT domain"/>
    <property type="match status" value="1"/>
</dbReference>
<dbReference type="PANTHER" id="PTHR28242">
    <property type="entry name" value="PHOSPHORELAY INTERMEDIATE PROTEIN YPD1"/>
    <property type="match status" value="1"/>
</dbReference>
<dbReference type="GO" id="GO:0043424">
    <property type="term" value="F:protein histidine kinase binding"/>
    <property type="evidence" value="ECO:0007669"/>
    <property type="project" value="InterPro"/>
</dbReference>
<evidence type="ECO:0000256" key="1">
    <source>
        <dbReference type="PROSITE-ProRule" id="PRU00110"/>
    </source>
</evidence>
<dbReference type="InterPro" id="IPR045871">
    <property type="entry name" value="AHP1-5/YPD1"/>
</dbReference>
<proteinExistence type="predicted"/>
<sequence>MSDTIKDQKTSTSSPSEPAPAASASASASSSDAIKTAHVESESAASAGGPGLSTSDPQDLKDKELIARGEKKDDVPAENDDDEDPSVDSVPQEEVIDMETFQQIMDMDEDDGDDDEDGDKHAFSRGIVWGYFEQAEATFTEMEDAIVAEDLAKLSSLGHFLKGSSAALGIIKVQASCEKMQHYGNKRDEEAGIELESAEALKRIKNLLTSCKKDYRIAKKWMEKLYEEDN</sequence>
<evidence type="ECO:0000256" key="2">
    <source>
        <dbReference type="SAM" id="MobiDB-lite"/>
    </source>
</evidence>
<dbReference type="Pfam" id="PF01627">
    <property type="entry name" value="Hpt"/>
    <property type="match status" value="1"/>
</dbReference>
<feature type="domain" description="HPt" evidence="3">
    <location>
        <begin position="120"/>
        <end position="221"/>
    </location>
</feature>
<evidence type="ECO:0000259" key="3">
    <source>
        <dbReference type="PROSITE" id="PS50894"/>
    </source>
</evidence>
<feature type="compositionally biased region" description="Acidic residues" evidence="2">
    <location>
        <begin position="76"/>
        <end position="86"/>
    </location>
</feature>
<dbReference type="PANTHER" id="PTHR28242:SF52">
    <property type="entry name" value="PHOSPHORELAY INTERMEDIATE PROTEIN YPD1"/>
    <property type="match status" value="1"/>
</dbReference>
<dbReference type="CDD" id="cd00088">
    <property type="entry name" value="HPT"/>
    <property type="match status" value="1"/>
</dbReference>
<evidence type="ECO:0000313" key="4">
    <source>
        <dbReference type="EMBL" id="OCF31117.1"/>
    </source>
</evidence>
<reference evidence="4 5" key="1">
    <citation type="submission" date="2013-07" db="EMBL/GenBank/DDBJ databases">
        <title>The Genome Sequence of Cryptococcus heveanensis BCC8398.</title>
        <authorList>
            <consortium name="The Broad Institute Genome Sequencing Platform"/>
            <person name="Cuomo C."/>
            <person name="Litvintseva A."/>
            <person name="Chen Y."/>
            <person name="Heitman J."/>
            <person name="Sun S."/>
            <person name="Springer D."/>
            <person name="Dromer F."/>
            <person name="Young S.K."/>
            <person name="Zeng Q."/>
            <person name="Gargeya S."/>
            <person name="Fitzgerald M."/>
            <person name="Abouelleil A."/>
            <person name="Alvarado L."/>
            <person name="Berlin A.M."/>
            <person name="Chapman S.B."/>
            <person name="Dewar J."/>
            <person name="Goldberg J."/>
            <person name="Griggs A."/>
            <person name="Gujja S."/>
            <person name="Hansen M."/>
            <person name="Howarth C."/>
            <person name="Imamovic A."/>
            <person name="Larimer J."/>
            <person name="McCowan C."/>
            <person name="Murphy C."/>
            <person name="Pearson M."/>
            <person name="Priest M."/>
            <person name="Roberts A."/>
            <person name="Saif S."/>
            <person name="Shea T."/>
            <person name="Sykes S."/>
            <person name="Wortman J."/>
            <person name="Nusbaum C."/>
            <person name="Birren B."/>
        </authorList>
    </citation>
    <scope>NUCLEOTIDE SEQUENCE [LARGE SCALE GENOMIC DNA]</scope>
    <source>
        <strain evidence="4 5">BCC8398</strain>
    </source>
</reference>
<feature type="compositionally biased region" description="Basic and acidic residues" evidence="2">
    <location>
        <begin position="58"/>
        <end position="75"/>
    </location>
</feature>
<dbReference type="GO" id="GO:0005634">
    <property type="term" value="C:nucleus"/>
    <property type="evidence" value="ECO:0007669"/>
    <property type="project" value="TreeGrafter"/>
</dbReference>
<dbReference type="OrthoDB" id="1673781at2759"/>
<evidence type="ECO:0000313" key="5">
    <source>
        <dbReference type="Proteomes" id="UP000092666"/>
    </source>
</evidence>
<organism evidence="4 5">
    <name type="scientific">Kwoniella heveanensis BCC8398</name>
    <dbReference type="NCBI Taxonomy" id="1296120"/>
    <lineage>
        <taxon>Eukaryota</taxon>
        <taxon>Fungi</taxon>
        <taxon>Dikarya</taxon>
        <taxon>Basidiomycota</taxon>
        <taxon>Agaricomycotina</taxon>
        <taxon>Tremellomycetes</taxon>
        <taxon>Tremellales</taxon>
        <taxon>Cryptococcaceae</taxon>
        <taxon>Kwoniella</taxon>
    </lineage>
</organism>
<gene>
    <name evidence="4" type="ORF">I316_07249</name>
</gene>
<dbReference type="AlphaFoldDB" id="A0A1B9GJH7"/>
<feature type="compositionally biased region" description="Low complexity" evidence="2">
    <location>
        <begin position="11"/>
        <end position="33"/>
    </location>
</feature>
<dbReference type="STRING" id="1296120.A0A1B9GJH7"/>
<dbReference type="GO" id="GO:0005737">
    <property type="term" value="C:cytoplasm"/>
    <property type="evidence" value="ECO:0007669"/>
    <property type="project" value="TreeGrafter"/>
</dbReference>
<reference evidence="5" key="2">
    <citation type="submission" date="2013-12" db="EMBL/GenBank/DDBJ databases">
        <title>Evolution of pathogenesis and genome organization in the Tremellales.</title>
        <authorList>
            <person name="Cuomo C."/>
            <person name="Litvintseva A."/>
            <person name="Heitman J."/>
            <person name="Chen Y."/>
            <person name="Sun S."/>
            <person name="Springer D."/>
            <person name="Dromer F."/>
            <person name="Young S."/>
            <person name="Zeng Q."/>
            <person name="Chapman S."/>
            <person name="Gujja S."/>
            <person name="Saif S."/>
            <person name="Birren B."/>
        </authorList>
    </citation>
    <scope>NUCLEOTIDE SEQUENCE [LARGE SCALE GENOMIC DNA]</scope>
    <source>
        <strain evidence="5">BCC8398</strain>
    </source>
</reference>
<dbReference type="GO" id="GO:0000160">
    <property type="term" value="P:phosphorelay signal transduction system"/>
    <property type="evidence" value="ECO:0007669"/>
    <property type="project" value="InterPro"/>
</dbReference>
<accession>A0A1B9GJH7</accession>
<keyword evidence="1" id="KW-0597">Phosphoprotein</keyword>
<feature type="modified residue" description="Phosphohistidine" evidence="1">
    <location>
        <position position="159"/>
    </location>
</feature>
<dbReference type="PROSITE" id="PS50894">
    <property type="entry name" value="HPT"/>
    <property type="match status" value="1"/>
</dbReference>
<dbReference type="FunFam" id="1.20.120.160:FF:000007">
    <property type="entry name" value="Multistep phosphorelay regulator 1"/>
    <property type="match status" value="1"/>
</dbReference>
<dbReference type="InterPro" id="IPR008207">
    <property type="entry name" value="Sig_transdc_His_kin_Hpt_dom"/>
</dbReference>
<dbReference type="Gene3D" id="1.20.120.160">
    <property type="entry name" value="HPT domain"/>
    <property type="match status" value="1"/>
</dbReference>
<dbReference type="Proteomes" id="UP000092666">
    <property type="component" value="Unassembled WGS sequence"/>
</dbReference>
<feature type="region of interest" description="Disordered" evidence="2">
    <location>
        <begin position="1"/>
        <end position="94"/>
    </location>
</feature>
<protein>
    <recommendedName>
        <fullName evidence="3">HPt domain-containing protein</fullName>
    </recommendedName>
</protein>